<keyword evidence="2" id="KW-1185">Reference proteome</keyword>
<dbReference type="AlphaFoldDB" id="A0AAD7VXM0"/>
<accession>A0AAD7VXM0</accession>
<organism evidence="1 2">
    <name type="scientific">Aldrovandia affinis</name>
    <dbReference type="NCBI Taxonomy" id="143900"/>
    <lineage>
        <taxon>Eukaryota</taxon>
        <taxon>Metazoa</taxon>
        <taxon>Chordata</taxon>
        <taxon>Craniata</taxon>
        <taxon>Vertebrata</taxon>
        <taxon>Euteleostomi</taxon>
        <taxon>Actinopterygii</taxon>
        <taxon>Neopterygii</taxon>
        <taxon>Teleostei</taxon>
        <taxon>Notacanthiformes</taxon>
        <taxon>Halosauridae</taxon>
        <taxon>Aldrovandia</taxon>
    </lineage>
</organism>
<sequence>MDSIYPLLEQYRLHAFYNKCIEIGVKDVRDFIDSIDDEIVERLGLSQVEKKRFGNMLTHIKRLGSSSEPLMNVSAVKKAMEAFRVTYRFPKCPEPKEISDMDPSQNTLEDLMLRIGFLEKIGNDKAVCLYSVEGMPLTDDPFFNTWSLKERHIENGSELYAIFTSKENLQFAAEIPLKNTREIPGVDTVRCHIMLKGDYEINMDLDKDTLGDLRRKLSNESGIPAHVLRAKDVSGGLGQSLKNLEISSESVVHFSLCSFDTMYTRDSEYFTSDITPSVDQTLKGKSAFFSSLCSINLSQSGQQFLKVIAYIRKLTGCHALAQALYQLMCRNEFGTRSQKIAIVEGLYNLFRELLPSLVKRMGSQIIEDHEVFEQSPVCWAYLMSQAKNESTEHESYGRISLNCEGSENRLCEPVRVPGIPMVFDRKFILAQIKAMARIPGCSEKDLKETSIERATDVERILLSLPQMRHFPLWISKNYGSGHK</sequence>
<dbReference type="Proteomes" id="UP001221898">
    <property type="component" value="Unassembled WGS sequence"/>
</dbReference>
<comment type="caution">
    <text evidence="1">The sequence shown here is derived from an EMBL/GenBank/DDBJ whole genome shotgun (WGS) entry which is preliminary data.</text>
</comment>
<gene>
    <name evidence="1" type="ORF">AAFF_G00047820</name>
</gene>
<dbReference type="EMBL" id="JAINUG010001274">
    <property type="protein sequence ID" value="KAJ8357970.1"/>
    <property type="molecule type" value="Genomic_DNA"/>
</dbReference>
<reference evidence="1" key="1">
    <citation type="journal article" date="2023" name="Science">
        <title>Genome structures resolve the early diversification of teleost fishes.</title>
        <authorList>
            <person name="Parey E."/>
            <person name="Louis A."/>
            <person name="Montfort J."/>
            <person name="Bouchez O."/>
            <person name="Roques C."/>
            <person name="Iampietro C."/>
            <person name="Lluch J."/>
            <person name="Castinel A."/>
            <person name="Donnadieu C."/>
            <person name="Desvignes T."/>
            <person name="Floi Bucao C."/>
            <person name="Jouanno E."/>
            <person name="Wen M."/>
            <person name="Mejri S."/>
            <person name="Dirks R."/>
            <person name="Jansen H."/>
            <person name="Henkel C."/>
            <person name="Chen W.J."/>
            <person name="Zahm M."/>
            <person name="Cabau C."/>
            <person name="Klopp C."/>
            <person name="Thompson A.W."/>
            <person name="Robinson-Rechavi M."/>
            <person name="Braasch I."/>
            <person name="Lecointre G."/>
            <person name="Bobe J."/>
            <person name="Postlethwait J.H."/>
            <person name="Berthelot C."/>
            <person name="Roest Crollius H."/>
            <person name="Guiguen Y."/>
        </authorList>
    </citation>
    <scope>NUCLEOTIDE SEQUENCE</scope>
    <source>
        <strain evidence="1">NC1722</strain>
    </source>
</reference>
<evidence type="ECO:0000313" key="1">
    <source>
        <dbReference type="EMBL" id="KAJ8357970.1"/>
    </source>
</evidence>
<evidence type="ECO:0000313" key="2">
    <source>
        <dbReference type="Proteomes" id="UP001221898"/>
    </source>
</evidence>
<proteinExistence type="predicted"/>
<name>A0AAD7VXM0_9TELE</name>
<protein>
    <submittedName>
        <fullName evidence="1">Uncharacterized protein</fullName>
    </submittedName>
</protein>